<evidence type="ECO:0000256" key="1">
    <source>
        <dbReference type="SAM" id="SignalP"/>
    </source>
</evidence>
<sequence length="203" mass="22558">MVKASFLLFLSTIVVTAGVSRAENVQLLEFDRELDPVRQAQIAPTAGPTENGDREKRLILLKKIGLKAGLIDLVFGKVDSFIDSKTRFINELDKHNVIKNQKYFGITTPPPRSHYGNELKKSKSTDPPPIDFAVNAPVNFVIPDQLYGSSFTLVTNASKIIGDVIYNTADRAQELAERLNSKLKHKFGFKTKLIKVGDGDDKE</sequence>
<accession>A0ABR1AD74</accession>
<organism evidence="2 3">
    <name type="scientific">Polyplax serrata</name>
    <name type="common">Common mouse louse</name>
    <dbReference type="NCBI Taxonomy" id="468196"/>
    <lineage>
        <taxon>Eukaryota</taxon>
        <taxon>Metazoa</taxon>
        <taxon>Ecdysozoa</taxon>
        <taxon>Arthropoda</taxon>
        <taxon>Hexapoda</taxon>
        <taxon>Insecta</taxon>
        <taxon>Pterygota</taxon>
        <taxon>Neoptera</taxon>
        <taxon>Paraneoptera</taxon>
        <taxon>Psocodea</taxon>
        <taxon>Troctomorpha</taxon>
        <taxon>Phthiraptera</taxon>
        <taxon>Anoplura</taxon>
        <taxon>Polyplacidae</taxon>
        <taxon>Polyplax</taxon>
    </lineage>
</organism>
<dbReference type="Proteomes" id="UP001359485">
    <property type="component" value="Unassembled WGS sequence"/>
</dbReference>
<dbReference type="EMBL" id="JAWJWF010000054">
    <property type="protein sequence ID" value="KAK6616883.1"/>
    <property type="molecule type" value="Genomic_DNA"/>
</dbReference>
<evidence type="ECO:0000313" key="3">
    <source>
        <dbReference type="Proteomes" id="UP001359485"/>
    </source>
</evidence>
<name>A0ABR1AD74_POLSC</name>
<reference evidence="2 3" key="1">
    <citation type="submission" date="2023-09" db="EMBL/GenBank/DDBJ databases">
        <title>Genomes of two closely related lineages of the louse Polyplax serrata with different host specificities.</title>
        <authorList>
            <person name="Martinu J."/>
            <person name="Tarabai H."/>
            <person name="Stefka J."/>
            <person name="Hypsa V."/>
        </authorList>
    </citation>
    <scope>NUCLEOTIDE SEQUENCE [LARGE SCALE GENOMIC DNA]</scope>
    <source>
        <strain evidence="2">98ZLc_SE</strain>
    </source>
</reference>
<keyword evidence="3" id="KW-1185">Reference proteome</keyword>
<keyword evidence="1" id="KW-0732">Signal</keyword>
<proteinExistence type="predicted"/>
<comment type="caution">
    <text evidence="2">The sequence shown here is derived from an EMBL/GenBank/DDBJ whole genome shotgun (WGS) entry which is preliminary data.</text>
</comment>
<evidence type="ECO:0000313" key="2">
    <source>
        <dbReference type="EMBL" id="KAK6616883.1"/>
    </source>
</evidence>
<protein>
    <submittedName>
        <fullName evidence="2">Uncharacterized protein</fullName>
    </submittedName>
</protein>
<gene>
    <name evidence="2" type="ORF">RUM44_005321</name>
</gene>
<feature type="signal peptide" evidence="1">
    <location>
        <begin position="1"/>
        <end position="22"/>
    </location>
</feature>
<feature type="chain" id="PRO_5045638605" evidence="1">
    <location>
        <begin position="23"/>
        <end position="203"/>
    </location>
</feature>